<dbReference type="EMBL" id="CP026652">
    <property type="protein sequence ID" value="AVH55574.1"/>
    <property type="molecule type" value="Genomic_DNA"/>
</dbReference>
<organism evidence="1 2">
    <name type="scientific">Streptomyces dengpaensis</name>
    <dbReference type="NCBI Taxonomy" id="2049881"/>
    <lineage>
        <taxon>Bacteria</taxon>
        <taxon>Bacillati</taxon>
        <taxon>Actinomycetota</taxon>
        <taxon>Actinomycetes</taxon>
        <taxon>Kitasatosporales</taxon>
        <taxon>Streptomycetaceae</taxon>
        <taxon>Streptomyces</taxon>
    </lineage>
</organism>
<evidence type="ECO:0000313" key="1">
    <source>
        <dbReference type="EMBL" id="AVH55574.1"/>
    </source>
</evidence>
<keyword evidence="2" id="KW-1185">Reference proteome</keyword>
<dbReference type="Pfam" id="PF13563">
    <property type="entry name" value="2_5_RNA_ligase2"/>
    <property type="match status" value="1"/>
</dbReference>
<gene>
    <name evidence="1" type="ORF">C4B68_07035</name>
</gene>
<dbReference type="Gene3D" id="3.90.1140.10">
    <property type="entry name" value="Cyclic phosphodiesterase"/>
    <property type="match status" value="1"/>
</dbReference>
<evidence type="ECO:0000313" key="2">
    <source>
        <dbReference type="Proteomes" id="UP000238413"/>
    </source>
</evidence>
<sequence length="222" mass="25089">MRAFMSAGRRWRAEGAPAEDSVRPHVLWLPPAEVIDYFRQVREVLAPYEDIVAPVADDDLHWTIQGALSHDYADERVGPRQLKDAAEALRIDLAEQEPFTIDIGPVSLSRSAILARVWPHDASSNPPLHLNLRVRAGLANAGLVLPEATETYFPHMSAAYGKVDTHYLNQMDRADALASSLLRRARHHVTVRVKSVWLVMETQHPDRHAYTFERIQELPLGR</sequence>
<dbReference type="Proteomes" id="UP000238413">
    <property type="component" value="Chromosome"/>
</dbReference>
<evidence type="ECO:0008006" key="3">
    <source>
        <dbReference type="Google" id="ProtNLM"/>
    </source>
</evidence>
<accession>A0ABM6SN46</accession>
<dbReference type="SUPFAM" id="SSF55144">
    <property type="entry name" value="LigT-like"/>
    <property type="match status" value="1"/>
</dbReference>
<protein>
    <recommendedName>
        <fullName evidence="3">2'-5' RNA ligase family protein</fullName>
    </recommendedName>
</protein>
<dbReference type="InterPro" id="IPR009097">
    <property type="entry name" value="Cyclic_Pdiesterase"/>
</dbReference>
<name>A0ABM6SN46_9ACTN</name>
<reference evidence="1 2" key="1">
    <citation type="submission" date="2018-02" db="EMBL/GenBank/DDBJ databases">
        <title>Complete genome sequence of Streptomyces dengpaensis, the producer of angucyclines.</title>
        <authorList>
            <person name="Yumei L."/>
        </authorList>
    </citation>
    <scope>NUCLEOTIDE SEQUENCE [LARGE SCALE GENOMIC DNA]</scope>
    <source>
        <strain evidence="1 2">XZHG99</strain>
    </source>
</reference>
<proteinExistence type="predicted"/>